<gene>
    <name evidence="8" type="ORF">BDP55DRAFT_710039</name>
</gene>
<dbReference type="InterPro" id="IPR036259">
    <property type="entry name" value="MFS_trans_sf"/>
</dbReference>
<name>A0AAJ0AY13_9PEZI</name>
<evidence type="ECO:0000256" key="4">
    <source>
        <dbReference type="ARBA" id="ARBA00023136"/>
    </source>
</evidence>
<evidence type="ECO:0000256" key="5">
    <source>
        <dbReference type="SAM" id="MobiDB-lite"/>
    </source>
</evidence>
<reference evidence="8" key="1">
    <citation type="submission" date="2021-06" db="EMBL/GenBank/DDBJ databases">
        <title>Comparative genomics, transcriptomics and evolutionary studies reveal genomic signatures of adaptation to plant cell wall in hemibiotrophic fungi.</title>
        <authorList>
            <consortium name="DOE Joint Genome Institute"/>
            <person name="Baroncelli R."/>
            <person name="Diaz J.F."/>
            <person name="Benocci T."/>
            <person name="Peng M."/>
            <person name="Battaglia E."/>
            <person name="Haridas S."/>
            <person name="Andreopoulos W."/>
            <person name="Labutti K."/>
            <person name="Pangilinan J."/>
            <person name="Floch G.L."/>
            <person name="Makela M.R."/>
            <person name="Henrissat B."/>
            <person name="Grigoriev I.V."/>
            <person name="Crouch J.A."/>
            <person name="De Vries R.P."/>
            <person name="Sukno S.A."/>
            <person name="Thon M.R."/>
        </authorList>
    </citation>
    <scope>NUCLEOTIDE SEQUENCE</scope>
    <source>
        <strain evidence="8">CBS 193.32</strain>
    </source>
</reference>
<feature type="compositionally biased region" description="Low complexity" evidence="5">
    <location>
        <begin position="35"/>
        <end position="50"/>
    </location>
</feature>
<comment type="caution">
    <text evidence="8">The sequence shown here is derived from an EMBL/GenBank/DDBJ whole genome shotgun (WGS) entry which is preliminary data.</text>
</comment>
<keyword evidence="4 6" id="KW-0472">Membrane</keyword>
<proteinExistence type="predicted"/>
<evidence type="ECO:0000256" key="3">
    <source>
        <dbReference type="ARBA" id="ARBA00022989"/>
    </source>
</evidence>
<organism evidence="8 9">
    <name type="scientific">Colletotrichum godetiae</name>
    <dbReference type="NCBI Taxonomy" id="1209918"/>
    <lineage>
        <taxon>Eukaryota</taxon>
        <taxon>Fungi</taxon>
        <taxon>Dikarya</taxon>
        <taxon>Ascomycota</taxon>
        <taxon>Pezizomycotina</taxon>
        <taxon>Sordariomycetes</taxon>
        <taxon>Hypocreomycetidae</taxon>
        <taxon>Glomerellales</taxon>
        <taxon>Glomerellaceae</taxon>
        <taxon>Colletotrichum</taxon>
        <taxon>Colletotrichum acutatum species complex</taxon>
    </lineage>
</organism>
<protein>
    <submittedName>
        <fullName evidence="8">Major facilitator superfamily transporter</fullName>
    </submittedName>
</protein>
<feature type="transmembrane region" description="Helical" evidence="6">
    <location>
        <begin position="85"/>
        <end position="102"/>
    </location>
</feature>
<feature type="region of interest" description="Disordered" evidence="5">
    <location>
        <begin position="1"/>
        <end position="79"/>
    </location>
</feature>
<dbReference type="SUPFAM" id="SSF103473">
    <property type="entry name" value="MFS general substrate transporter"/>
    <property type="match status" value="1"/>
</dbReference>
<dbReference type="RefSeq" id="XP_060436158.1">
    <property type="nucleotide sequence ID" value="XM_060578144.1"/>
</dbReference>
<evidence type="ECO:0000259" key="7">
    <source>
        <dbReference type="PROSITE" id="PS50850"/>
    </source>
</evidence>
<feature type="transmembrane region" description="Helical" evidence="6">
    <location>
        <begin position="210"/>
        <end position="233"/>
    </location>
</feature>
<dbReference type="GeneID" id="85462670"/>
<feature type="transmembrane region" description="Helical" evidence="6">
    <location>
        <begin position="282"/>
        <end position="306"/>
    </location>
</feature>
<keyword evidence="3 6" id="KW-1133">Transmembrane helix</keyword>
<feature type="transmembrane region" description="Helical" evidence="6">
    <location>
        <begin position="414"/>
        <end position="437"/>
    </location>
</feature>
<dbReference type="PANTHER" id="PTHR23501:SF6">
    <property type="entry name" value="MULTIDRUG TRANSPORTER, PUTATIVE (AFU_ORTHOLOGUE AFUA_3G14560)-RELATED"/>
    <property type="match status" value="1"/>
</dbReference>
<feature type="transmembrane region" description="Helical" evidence="6">
    <location>
        <begin position="153"/>
        <end position="176"/>
    </location>
</feature>
<dbReference type="EMBL" id="JAHMHR010000002">
    <property type="protein sequence ID" value="KAK1700401.1"/>
    <property type="molecule type" value="Genomic_DNA"/>
</dbReference>
<dbReference type="GO" id="GO:0000329">
    <property type="term" value="C:fungal-type vacuole membrane"/>
    <property type="evidence" value="ECO:0007669"/>
    <property type="project" value="TreeGrafter"/>
</dbReference>
<dbReference type="PANTHER" id="PTHR23501">
    <property type="entry name" value="MAJOR FACILITATOR SUPERFAMILY"/>
    <property type="match status" value="1"/>
</dbReference>
<feature type="transmembrane region" description="Helical" evidence="6">
    <location>
        <begin position="122"/>
        <end position="141"/>
    </location>
</feature>
<sequence>MAAVEEPSNLRNRQQHVASEADAERTGTSSFPDATETTTLLNSETSSRTLHNGSPARSGSRQDRDSDEDNDDDDGPKQSISKTRAAVLMLSTWILIFLQASNTSGMTMTQSIVAEDLNAYSHAMWFTSSYLISMASLAPLFGRLATIFSPRILVLWLGGFFGLGGVVTSQAPSFWVFIAGRILTGMGGAGIMTLSVILVLELVGKKRRGVFVGLVNAGFTIGLSFGAVVYGALLPVIGWRALFGVQTPLGLLAGIGAFLSIPNNFSSDHKTRGKSALQKLAHIDYAGAFMLLANTSQVLTIVLFLYGLSGDINPLSLLLSAVSLLLFIVIEFKLVTDPIIPISVLSSRGVLLSCTAQLLFMSIRWTLLYYTPIFVLAVRGYAPAIAGSILIPTNIGFGSGGLIVGWLHVRRNGAFWSPSVVSLTCFAATMFGLSLVATETSPFAVFVLAVVLNGLATGATLNYTLAHLLHLSHPDEHFISTSLLGTFRGFGGSFGTAIGGGVFYRLLRSGLVASFTELDGGERLAEGREELITKLIGSPALVFHGGLSPAEHEIAVEHYAGASRGTWRAAAALAVVAILCQASTGWRSPVGGKEVDDETEARATVMENEGVGEA</sequence>
<evidence type="ECO:0000313" key="8">
    <source>
        <dbReference type="EMBL" id="KAK1700401.1"/>
    </source>
</evidence>
<dbReference type="Proteomes" id="UP001224890">
    <property type="component" value="Unassembled WGS sequence"/>
</dbReference>
<evidence type="ECO:0000313" key="9">
    <source>
        <dbReference type="Proteomes" id="UP001224890"/>
    </source>
</evidence>
<feature type="transmembrane region" description="Helical" evidence="6">
    <location>
        <begin position="443"/>
        <end position="465"/>
    </location>
</feature>
<keyword evidence="9" id="KW-1185">Reference proteome</keyword>
<comment type="subcellular location">
    <subcellularLocation>
        <location evidence="1">Membrane</location>
        <topology evidence="1">Multi-pass membrane protein</topology>
    </subcellularLocation>
</comment>
<dbReference type="AlphaFoldDB" id="A0AAJ0AY13"/>
<feature type="domain" description="Major facilitator superfamily (MFS) profile" evidence="7">
    <location>
        <begin position="88"/>
        <end position="589"/>
    </location>
</feature>
<dbReference type="GO" id="GO:0015174">
    <property type="term" value="F:basic amino acid transmembrane transporter activity"/>
    <property type="evidence" value="ECO:0007669"/>
    <property type="project" value="TreeGrafter"/>
</dbReference>
<dbReference type="InterPro" id="IPR020846">
    <property type="entry name" value="MFS_dom"/>
</dbReference>
<feature type="transmembrane region" description="Helical" evidence="6">
    <location>
        <begin position="182"/>
        <end position="203"/>
    </location>
</feature>
<dbReference type="InterPro" id="IPR011701">
    <property type="entry name" value="MFS"/>
</dbReference>
<dbReference type="Pfam" id="PF07690">
    <property type="entry name" value="MFS_1"/>
    <property type="match status" value="1"/>
</dbReference>
<feature type="transmembrane region" description="Helical" evidence="6">
    <location>
        <begin position="239"/>
        <end position="261"/>
    </location>
</feature>
<evidence type="ECO:0000256" key="6">
    <source>
        <dbReference type="SAM" id="Phobius"/>
    </source>
</evidence>
<dbReference type="PROSITE" id="PS50850">
    <property type="entry name" value="MFS"/>
    <property type="match status" value="1"/>
</dbReference>
<evidence type="ECO:0000256" key="1">
    <source>
        <dbReference type="ARBA" id="ARBA00004141"/>
    </source>
</evidence>
<feature type="compositionally biased region" description="Acidic residues" evidence="5">
    <location>
        <begin position="65"/>
        <end position="74"/>
    </location>
</feature>
<dbReference type="Gene3D" id="1.20.1250.20">
    <property type="entry name" value="MFS general substrate transporter like domains"/>
    <property type="match status" value="1"/>
</dbReference>
<accession>A0AAJ0AY13</accession>
<evidence type="ECO:0000256" key="2">
    <source>
        <dbReference type="ARBA" id="ARBA00022692"/>
    </source>
</evidence>
<keyword evidence="2 6" id="KW-0812">Transmembrane</keyword>